<dbReference type="InterPro" id="IPR000160">
    <property type="entry name" value="GGDEF_dom"/>
</dbReference>
<sequence>MANTELLFGKVEMDKTGALLTNEWLETSEPDILAAGDSAAITYNPLKQDMYIPLASNAVKQGYIAGRNVFGHVQKFPGKQGKTALRFFDYTLANTGLTIPVVAIFIVVQLFLGIMVILIRKQKVSTIVLHASALILFCIFYFLATFKNGVVPGMGMISLSEALFYSSSLIILDGLVYFMLSQFNAEDIYVDTILQQANTDWLTSLNNYGSFVEQLANNFKHWQKTKEPLLMIALDIDHFKNLNDGFGHFTGNRG</sequence>
<evidence type="ECO:0000256" key="4">
    <source>
        <dbReference type="ARBA" id="ARBA00023002"/>
    </source>
</evidence>
<dbReference type="InterPro" id="IPR023753">
    <property type="entry name" value="FAD/NAD-binding_dom"/>
</dbReference>
<dbReference type="InterPro" id="IPR050260">
    <property type="entry name" value="FAD-bd_OxRdtase"/>
</dbReference>
<dbReference type="InterPro" id="IPR029787">
    <property type="entry name" value="Nucleotide_cyclase"/>
</dbReference>
<gene>
    <name evidence="8" type="ORF">FC62_GL000152</name>
</gene>
<evidence type="ECO:0000313" key="8">
    <source>
        <dbReference type="EMBL" id="KRK38466.1"/>
    </source>
</evidence>
<dbReference type="Gene3D" id="3.50.50.60">
    <property type="entry name" value="FAD/NAD(P)-binding domain"/>
    <property type="match status" value="1"/>
</dbReference>
<keyword evidence="5" id="KW-0676">Redox-active center</keyword>
<dbReference type="SUPFAM" id="SSF51905">
    <property type="entry name" value="FAD/NAD(P)-binding domain"/>
    <property type="match status" value="1"/>
</dbReference>
<reference evidence="8 9" key="1">
    <citation type="journal article" date="2015" name="Genome Announc.">
        <title>Expanding the biotechnology potential of lactobacilli through comparative genomics of 213 strains and associated genera.</title>
        <authorList>
            <person name="Sun Z."/>
            <person name="Harris H.M."/>
            <person name="McCann A."/>
            <person name="Guo C."/>
            <person name="Argimon S."/>
            <person name="Zhang W."/>
            <person name="Yang X."/>
            <person name="Jeffery I.B."/>
            <person name="Cooney J.C."/>
            <person name="Kagawa T.F."/>
            <person name="Liu W."/>
            <person name="Song Y."/>
            <person name="Salvetti E."/>
            <person name="Wrobel A."/>
            <person name="Rasinkangas P."/>
            <person name="Parkhill J."/>
            <person name="Rea M.C."/>
            <person name="O'Sullivan O."/>
            <person name="Ritari J."/>
            <person name="Douillard F.P."/>
            <person name="Paul Ross R."/>
            <person name="Yang R."/>
            <person name="Briner A.E."/>
            <person name="Felis G.E."/>
            <person name="de Vos W.M."/>
            <person name="Barrangou R."/>
            <person name="Klaenhammer T.R."/>
            <person name="Caufield P.W."/>
            <person name="Cui Y."/>
            <person name="Zhang H."/>
            <person name="O'Toole P.W."/>
        </authorList>
    </citation>
    <scope>NUCLEOTIDE SEQUENCE [LARGE SCALE GENOMIC DNA]</scope>
    <source>
        <strain evidence="8 9">DSM 20534</strain>
    </source>
</reference>
<feature type="transmembrane region" description="Helical" evidence="6">
    <location>
        <begin position="163"/>
        <end position="180"/>
    </location>
</feature>
<keyword evidence="9" id="KW-1185">Reference proteome</keyword>
<keyword evidence="6" id="KW-0472">Membrane</keyword>
<keyword evidence="6" id="KW-0812">Transmembrane</keyword>
<dbReference type="Pfam" id="PF00990">
    <property type="entry name" value="GGDEF"/>
    <property type="match status" value="1"/>
</dbReference>
<comment type="cofactor">
    <cofactor evidence="1">
        <name>FAD</name>
        <dbReference type="ChEBI" id="CHEBI:57692"/>
    </cofactor>
</comment>
<dbReference type="AlphaFoldDB" id="A0A0R1H4J5"/>
<evidence type="ECO:0000256" key="3">
    <source>
        <dbReference type="ARBA" id="ARBA00022827"/>
    </source>
</evidence>
<accession>A0A0R1H4J5</accession>
<dbReference type="SUPFAM" id="SSF55073">
    <property type="entry name" value="Nucleotide cyclase"/>
    <property type="match status" value="1"/>
</dbReference>
<dbReference type="PANTHER" id="PTHR43429:SF1">
    <property type="entry name" value="NAD(P)H SULFUR OXIDOREDUCTASE (COA-DEPENDENT)"/>
    <property type="match status" value="1"/>
</dbReference>
<dbReference type="GO" id="GO:0016491">
    <property type="term" value="F:oxidoreductase activity"/>
    <property type="evidence" value="ECO:0007669"/>
    <property type="project" value="UniProtKB-KW"/>
</dbReference>
<evidence type="ECO:0000256" key="1">
    <source>
        <dbReference type="ARBA" id="ARBA00001974"/>
    </source>
</evidence>
<dbReference type="InterPro" id="IPR043128">
    <property type="entry name" value="Rev_trsase/Diguanyl_cyclase"/>
</dbReference>
<organism evidence="8 9">
    <name type="scientific">Amylolactobacillus amylotrophicus DSM 20534</name>
    <dbReference type="NCBI Taxonomy" id="1423722"/>
    <lineage>
        <taxon>Bacteria</taxon>
        <taxon>Bacillati</taxon>
        <taxon>Bacillota</taxon>
        <taxon>Bacilli</taxon>
        <taxon>Lactobacillales</taxon>
        <taxon>Lactobacillaceae</taxon>
        <taxon>Amylolactobacillus</taxon>
    </lineage>
</organism>
<dbReference type="NCBIfam" id="TIGR00254">
    <property type="entry name" value="GGDEF"/>
    <property type="match status" value="1"/>
</dbReference>
<keyword evidence="4" id="KW-0560">Oxidoreductase</keyword>
<name>A0A0R1H4J5_9LACO</name>
<dbReference type="Proteomes" id="UP000050909">
    <property type="component" value="Unassembled WGS sequence"/>
</dbReference>
<keyword evidence="6" id="KW-1133">Transmembrane helix</keyword>
<evidence type="ECO:0000259" key="7">
    <source>
        <dbReference type="PROSITE" id="PS50887"/>
    </source>
</evidence>
<dbReference type="Pfam" id="PF07992">
    <property type="entry name" value="Pyr_redox_2"/>
    <property type="match status" value="1"/>
</dbReference>
<keyword evidence="2" id="KW-0285">Flavoprotein</keyword>
<feature type="transmembrane region" description="Helical" evidence="6">
    <location>
        <begin position="126"/>
        <end position="143"/>
    </location>
</feature>
<evidence type="ECO:0000313" key="9">
    <source>
        <dbReference type="Proteomes" id="UP000050909"/>
    </source>
</evidence>
<dbReference type="PATRIC" id="fig|1423722.3.peg.156"/>
<feature type="domain" description="GGDEF" evidence="7">
    <location>
        <begin position="227"/>
        <end position="254"/>
    </location>
</feature>
<proteinExistence type="predicted"/>
<evidence type="ECO:0000256" key="6">
    <source>
        <dbReference type="SAM" id="Phobius"/>
    </source>
</evidence>
<evidence type="ECO:0000256" key="2">
    <source>
        <dbReference type="ARBA" id="ARBA00022630"/>
    </source>
</evidence>
<keyword evidence="3" id="KW-0274">FAD</keyword>
<dbReference type="PROSITE" id="PS50887">
    <property type="entry name" value="GGDEF"/>
    <property type="match status" value="1"/>
</dbReference>
<dbReference type="PANTHER" id="PTHR43429">
    <property type="entry name" value="PYRIDINE NUCLEOTIDE-DISULFIDE OXIDOREDUCTASE DOMAIN-CONTAINING"/>
    <property type="match status" value="1"/>
</dbReference>
<dbReference type="EMBL" id="AZCV01000001">
    <property type="protein sequence ID" value="KRK38466.1"/>
    <property type="molecule type" value="Genomic_DNA"/>
</dbReference>
<dbReference type="InterPro" id="IPR036188">
    <property type="entry name" value="FAD/NAD-bd_sf"/>
</dbReference>
<comment type="caution">
    <text evidence="8">The sequence shown here is derived from an EMBL/GenBank/DDBJ whole genome shotgun (WGS) entry which is preliminary data.</text>
</comment>
<feature type="transmembrane region" description="Helical" evidence="6">
    <location>
        <begin position="97"/>
        <end position="119"/>
    </location>
</feature>
<evidence type="ECO:0000256" key="5">
    <source>
        <dbReference type="ARBA" id="ARBA00023284"/>
    </source>
</evidence>
<dbReference type="Gene3D" id="3.30.70.270">
    <property type="match status" value="1"/>
</dbReference>
<protein>
    <recommendedName>
        <fullName evidence="7">GGDEF domain-containing protein</fullName>
    </recommendedName>
</protein>